<evidence type="ECO:0000313" key="6">
    <source>
        <dbReference type="Proteomes" id="UP000060345"/>
    </source>
</evidence>
<keyword evidence="4" id="KW-0328">Glycosyltransferase</keyword>
<reference evidence="5 7" key="2">
    <citation type="submission" date="2021-03" db="EMBL/GenBank/DDBJ databases">
        <title>Human Oral Microbial Genomes.</title>
        <authorList>
            <person name="Johnston C.D."/>
            <person name="Chen T."/>
            <person name="Dewhirst F.E."/>
        </authorList>
    </citation>
    <scope>NUCLEOTIDE SEQUENCE [LARGE SCALE GENOMIC DNA]</scope>
    <source>
        <strain evidence="5 7">W1435</strain>
    </source>
</reference>
<dbReference type="InterPro" id="IPR028098">
    <property type="entry name" value="Glyco_trans_4-like_N"/>
</dbReference>
<reference evidence="4 6" key="1">
    <citation type="submission" date="2015-07" db="EMBL/GenBank/DDBJ databases">
        <authorList>
            <person name="Noorani M."/>
        </authorList>
    </citation>
    <scope>NUCLEOTIDE SEQUENCE [LARGE SCALE GENOMIC DNA]</scope>
    <source>
        <strain evidence="4 6">W1435</strain>
    </source>
</reference>
<evidence type="ECO:0000256" key="1">
    <source>
        <dbReference type="ARBA" id="ARBA00022679"/>
    </source>
</evidence>
<sequence length="379" mass="42590">MNRKIIGYDAKRIVRNGTGLGSYGRTLINDLAPLMPDTMLRLYAPDAGRDDFRNQIELRENVQFRYPEHLRFRLQRDLWRVKGVVKDLKADGVELYHGLSGELPSGLTAAGIPGVVTIHDLIFLRHPEFYPAIDVFFYKRKFYKTLQEATRIIAISECTKRDILYYGDFPEDRIDLVYQSCSTRFSHSVSPSLIEEARRKYQLPQRYVLNVGTVEVRKNILLGIRAMAKLPSDLHLVIVGRQTKYQKKLDAEIKRLGIGDRIHFLQGVPNDLLAAIYNQAEAFIYPSRYEGFGIPIIEAIQSGLPVVAATGSCLEEAGGPDCLYVGPDDADGAAAAILSAIENCTEMVSKSQHYVKRFENQDVASQVLEVYKKATGSGV</sequence>
<accession>A0A0K1NK52</accession>
<protein>
    <submittedName>
        <fullName evidence="5">Glycosyltransferase family 4 protein</fullName>
    </submittedName>
    <submittedName>
        <fullName evidence="4">Mannosyltransferase</fullName>
    </submittedName>
</protein>
<evidence type="ECO:0000313" key="7">
    <source>
        <dbReference type="Proteomes" id="UP000682005"/>
    </source>
</evidence>
<dbReference type="AlphaFoldDB" id="A0A0K1NK52"/>
<dbReference type="KEGG" id="pfus:ADJ77_06760"/>
<feature type="domain" description="Glycosyltransferase subfamily 4-like N-terminal" evidence="3">
    <location>
        <begin position="42"/>
        <end position="178"/>
    </location>
</feature>
<dbReference type="Proteomes" id="UP000060345">
    <property type="component" value="Chromosome 1"/>
</dbReference>
<dbReference type="Pfam" id="PF00534">
    <property type="entry name" value="Glycos_transf_1"/>
    <property type="match status" value="1"/>
</dbReference>
<feature type="domain" description="Glycosyl transferase family 1" evidence="2">
    <location>
        <begin position="195"/>
        <end position="344"/>
    </location>
</feature>
<dbReference type="OrthoDB" id="9801609at2"/>
<dbReference type="EMBL" id="CP072370">
    <property type="protein sequence ID" value="QUB87121.1"/>
    <property type="molecule type" value="Genomic_DNA"/>
</dbReference>
<dbReference type="Pfam" id="PF13439">
    <property type="entry name" value="Glyco_transf_4"/>
    <property type="match status" value="1"/>
</dbReference>
<dbReference type="RefSeq" id="WP_025078878.1">
    <property type="nucleotide sequence ID" value="NZ_BAKO01000029.1"/>
</dbReference>
<evidence type="ECO:0000259" key="2">
    <source>
        <dbReference type="Pfam" id="PF00534"/>
    </source>
</evidence>
<dbReference type="SUPFAM" id="SSF53756">
    <property type="entry name" value="UDP-Glycosyltransferase/glycogen phosphorylase"/>
    <property type="match status" value="1"/>
</dbReference>
<dbReference type="EMBL" id="CP012074">
    <property type="protein sequence ID" value="AKU69482.1"/>
    <property type="molecule type" value="Genomic_DNA"/>
</dbReference>
<dbReference type="STRING" id="1236517.ADJ77_06760"/>
<evidence type="ECO:0000313" key="4">
    <source>
        <dbReference type="EMBL" id="AKU69482.1"/>
    </source>
</evidence>
<dbReference type="eggNOG" id="COG0438">
    <property type="taxonomic scope" value="Bacteria"/>
</dbReference>
<keyword evidence="1 4" id="KW-0808">Transferase</keyword>
<dbReference type="PANTHER" id="PTHR46401:SF2">
    <property type="entry name" value="GLYCOSYLTRANSFERASE WBBK-RELATED"/>
    <property type="match status" value="1"/>
</dbReference>
<dbReference type="Proteomes" id="UP000682005">
    <property type="component" value="Chromosome 1"/>
</dbReference>
<keyword evidence="7" id="KW-1185">Reference proteome</keyword>
<dbReference type="CDD" id="cd03809">
    <property type="entry name" value="GT4_MtfB-like"/>
    <property type="match status" value="1"/>
</dbReference>
<dbReference type="GO" id="GO:0016757">
    <property type="term" value="F:glycosyltransferase activity"/>
    <property type="evidence" value="ECO:0007669"/>
    <property type="project" value="UniProtKB-KW"/>
</dbReference>
<gene>
    <name evidence="4" type="ORF">ADJ77_06760</name>
    <name evidence="5" type="ORF">J5A51_06465</name>
</gene>
<name>A0A0K1NK52_9BACT</name>
<dbReference type="Gene3D" id="3.40.50.2000">
    <property type="entry name" value="Glycogen Phosphorylase B"/>
    <property type="match status" value="2"/>
</dbReference>
<evidence type="ECO:0000313" key="5">
    <source>
        <dbReference type="EMBL" id="QUB87121.1"/>
    </source>
</evidence>
<dbReference type="InterPro" id="IPR001296">
    <property type="entry name" value="Glyco_trans_1"/>
</dbReference>
<evidence type="ECO:0000259" key="3">
    <source>
        <dbReference type="Pfam" id="PF13439"/>
    </source>
</evidence>
<organism evidence="4 6">
    <name type="scientific">Prevotella fusca JCM 17724</name>
    <dbReference type="NCBI Taxonomy" id="1236517"/>
    <lineage>
        <taxon>Bacteria</taxon>
        <taxon>Pseudomonadati</taxon>
        <taxon>Bacteroidota</taxon>
        <taxon>Bacteroidia</taxon>
        <taxon>Bacteroidales</taxon>
        <taxon>Prevotellaceae</taxon>
        <taxon>Prevotella</taxon>
    </lineage>
</organism>
<dbReference type="PANTHER" id="PTHR46401">
    <property type="entry name" value="GLYCOSYLTRANSFERASE WBBK-RELATED"/>
    <property type="match status" value="1"/>
</dbReference>
<proteinExistence type="predicted"/>